<dbReference type="InterPro" id="IPR016032">
    <property type="entry name" value="Sig_transdc_resp-reg_C-effctor"/>
</dbReference>
<gene>
    <name evidence="5" type="ORF">D2V17_19855</name>
</gene>
<reference evidence="5 6" key="1">
    <citation type="submission" date="2018-08" db="EMBL/GenBank/DDBJ databases">
        <title>Erythrobacter zhengii sp.nov., a bacterium isolated from deep-sea sediment.</title>
        <authorList>
            <person name="Fang C."/>
            <person name="Wu Y.-H."/>
            <person name="Sun C."/>
            <person name="Wang H."/>
            <person name="Cheng H."/>
            <person name="Meng F.-X."/>
            <person name="Wang C.-S."/>
            <person name="Xu X.-W."/>
        </authorList>
    </citation>
    <scope>NUCLEOTIDE SEQUENCE [LARGE SCALE GENOMIC DNA]</scope>
    <source>
        <strain evidence="5 6">CCTCC AB 2015396</strain>
    </source>
</reference>
<dbReference type="EMBL" id="QXFM01000144">
    <property type="protein sequence ID" value="RIV80111.1"/>
    <property type="molecule type" value="Genomic_DNA"/>
</dbReference>
<dbReference type="PANTHER" id="PTHR44688">
    <property type="entry name" value="DNA-BINDING TRANSCRIPTIONAL ACTIVATOR DEVR_DOSR"/>
    <property type="match status" value="1"/>
</dbReference>
<evidence type="ECO:0000256" key="2">
    <source>
        <dbReference type="ARBA" id="ARBA00023125"/>
    </source>
</evidence>
<dbReference type="Pfam" id="PF00196">
    <property type="entry name" value="GerE"/>
    <property type="match status" value="1"/>
</dbReference>
<keyword evidence="3" id="KW-0804">Transcription</keyword>
<accession>A0A3A1NZV8</accession>
<dbReference type="Gene3D" id="1.25.40.10">
    <property type="entry name" value="Tetratricopeptide repeat domain"/>
    <property type="match status" value="1"/>
</dbReference>
<evidence type="ECO:0000259" key="4">
    <source>
        <dbReference type="PROSITE" id="PS50043"/>
    </source>
</evidence>
<keyword evidence="6" id="KW-1185">Reference proteome</keyword>
<proteinExistence type="predicted"/>
<dbReference type="InterPro" id="IPR000792">
    <property type="entry name" value="Tscrpt_reg_LuxR_C"/>
</dbReference>
<keyword evidence="2" id="KW-0238">DNA-binding</keyword>
<dbReference type="GO" id="GO:0006355">
    <property type="term" value="P:regulation of DNA-templated transcription"/>
    <property type="evidence" value="ECO:0007669"/>
    <property type="project" value="InterPro"/>
</dbReference>
<dbReference type="PROSITE" id="PS50043">
    <property type="entry name" value="HTH_LUXR_2"/>
    <property type="match status" value="1"/>
</dbReference>
<protein>
    <recommendedName>
        <fullName evidence="4">HTH luxR-type domain-containing protein</fullName>
    </recommendedName>
</protein>
<evidence type="ECO:0000313" key="6">
    <source>
        <dbReference type="Proteomes" id="UP000265366"/>
    </source>
</evidence>
<dbReference type="Pfam" id="PF25873">
    <property type="entry name" value="WHD_MalT"/>
    <property type="match status" value="1"/>
</dbReference>
<dbReference type="OrthoDB" id="9807052at2"/>
<sequence length="893" mass="99137">MCKSLSVSPTPAGLASWQPVKRKRLQPFCEAASCARITLLRAPAGYGKTTLLEEWKGRFLQSGGLVLSFALSRRDRDGGAFRQNLVVAARRAGWRGDRWPDVADTAFVCAFYDDLVRQADGPVFLMLDDAHHAPEPFLRDMAELAPDQVHLIVASRERLSLPLARLRTLEQLVELGPEDLRLDAEECGRLYRLAADGQLAGREWAQLVEKAEGWPVGLKVALRDLPSGKGSRLSGRHVDLAAYFEEEVLNRLSAQERRFLTTIAILPRLSGELCRYVSADEQAEQMLYKLHSDGVFLSAMDAEHRWMRLHGLLAEHLRSRIASLGQSEKVLHLRACDWFEARGMTQDAFDHAHAAGDMQRAGAILLAGYRDLFASWRYTQFLEMAERLPRAVVEQLPELAVAMAWPLSVRRQWAHAGALIEGARKSLAALAGKEGTASPGYRQLSFAIAHSEMVRTKYCGHNYMAERQCRELIDGYPDGDPFTLGVVYTSLMLVRCANYHLKGVEETNSQALEQYRVAGITGPNAFHVKTYAHYLGMVGRTDEALEVLSQALEEGIARGYGKRFGSLIAIPLAALRYRCGQVREADSLLSHYREEAEHSNLIDVSTQYWVTRASIAWHKGDRAHAHYILGKAWFCAEAQGSDRFKATIACERIRLLLASGQPDVAGQVGSDLGLPDDSKSLMPESDGAQVNGLRAMAWASLALAQGRLPDAIRVASAWSTFTMRAMAVADSIGWQLLLSRAQWLSGDHRAAQRSIRSTLADAAQAGLLQTVLDEGPIVGRLVAEECRRNRGEEGREQSFRAALMAEISRLMGDRLATDKQSEIPDGRICEALTRKELEILSMIGSGKRNVDVAGKVGISEGSVKWYLQRIYDKMGVRKRSIAVERARQLGWMH</sequence>
<dbReference type="SUPFAM" id="SSF46894">
    <property type="entry name" value="C-terminal effector domain of the bipartite response regulators"/>
    <property type="match status" value="1"/>
</dbReference>
<keyword evidence="1" id="KW-0805">Transcription regulation</keyword>
<comment type="caution">
    <text evidence="5">The sequence shown here is derived from an EMBL/GenBank/DDBJ whole genome shotgun (WGS) entry which is preliminary data.</text>
</comment>
<dbReference type="PANTHER" id="PTHR44688:SF16">
    <property type="entry name" value="DNA-BINDING TRANSCRIPTIONAL ACTIVATOR DEVR_DOSR"/>
    <property type="match status" value="1"/>
</dbReference>
<dbReference type="AlphaFoldDB" id="A0A3A1NZV8"/>
<dbReference type="GO" id="GO:0003677">
    <property type="term" value="F:DNA binding"/>
    <property type="evidence" value="ECO:0007669"/>
    <property type="project" value="UniProtKB-KW"/>
</dbReference>
<evidence type="ECO:0000256" key="1">
    <source>
        <dbReference type="ARBA" id="ARBA00023015"/>
    </source>
</evidence>
<name>A0A3A1NZV8_9SPHN</name>
<dbReference type="Gene3D" id="1.10.10.10">
    <property type="entry name" value="Winged helix-like DNA-binding domain superfamily/Winged helix DNA-binding domain"/>
    <property type="match status" value="1"/>
</dbReference>
<evidence type="ECO:0000256" key="3">
    <source>
        <dbReference type="ARBA" id="ARBA00023163"/>
    </source>
</evidence>
<dbReference type="Proteomes" id="UP000265366">
    <property type="component" value="Unassembled WGS sequence"/>
</dbReference>
<evidence type="ECO:0000313" key="5">
    <source>
        <dbReference type="EMBL" id="RIV80111.1"/>
    </source>
</evidence>
<dbReference type="InterPro" id="IPR027417">
    <property type="entry name" value="P-loop_NTPase"/>
</dbReference>
<dbReference type="InterPro" id="IPR011990">
    <property type="entry name" value="TPR-like_helical_dom_sf"/>
</dbReference>
<feature type="domain" description="HTH luxR-type" evidence="4">
    <location>
        <begin position="825"/>
        <end position="890"/>
    </location>
</feature>
<dbReference type="InterPro" id="IPR036388">
    <property type="entry name" value="WH-like_DNA-bd_sf"/>
</dbReference>
<dbReference type="PROSITE" id="PS00622">
    <property type="entry name" value="HTH_LUXR_1"/>
    <property type="match status" value="1"/>
</dbReference>
<dbReference type="InterPro" id="IPR059106">
    <property type="entry name" value="WHD_MalT"/>
</dbReference>
<dbReference type="PRINTS" id="PR00038">
    <property type="entry name" value="HTHLUXR"/>
</dbReference>
<dbReference type="SUPFAM" id="SSF52540">
    <property type="entry name" value="P-loop containing nucleoside triphosphate hydrolases"/>
    <property type="match status" value="1"/>
</dbReference>
<dbReference type="CDD" id="cd06170">
    <property type="entry name" value="LuxR_C_like"/>
    <property type="match status" value="1"/>
</dbReference>
<dbReference type="SMART" id="SM00421">
    <property type="entry name" value="HTH_LUXR"/>
    <property type="match status" value="1"/>
</dbReference>
<organism evidence="5 6">
    <name type="scientific">Aurantiacibacter xanthus</name>
    <dbReference type="NCBI Taxonomy" id="1784712"/>
    <lineage>
        <taxon>Bacteria</taxon>
        <taxon>Pseudomonadati</taxon>
        <taxon>Pseudomonadota</taxon>
        <taxon>Alphaproteobacteria</taxon>
        <taxon>Sphingomonadales</taxon>
        <taxon>Erythrobacteraceae</taxon>
        <taxon>Aurantiacibacter</taxon>
    </lineage>
</organism>